<dbReference type="SUPFAM" id="SSF160996">
    <property type="entry name" value="HI0933 insert domain-like"/>
    <property type="match status" value="1"/>
</dbReference>
<evidence type="ECO:0000313" key="6">
    <source>
        <dbReference type="EMBL" id="MCU6706354.1"/>
    </source>
</evidence>
<dbReference type="Pfam" id="PF03486">
    <property type="entry name" value="HI0933_like"/>
    <property type="match status" value="1"/>
</dbReference>
<evidence type="ECO:0000256" key="2">
    <source>
        <dbReference type="ARBA" id="ARBA00022630"/>
    </source>
</evidence>
<feature type="domain" description="RsdA/BaiN/AoA(So)-like insert" evidence="5">
    <location>
        <begin position="192"/>
        <end position="355"/>
    </location>
</feature>
<dbReference type="Gene3D" id="2.40.30.10">
    <property type="entry name" value="Translation factors"/>
    <property type="match status" value="1"/>
</dbReference>
<reference evidence="6 7" key="1">
    <citation type="journal article" date="2021" name="ISME Commun">
        <title>Automated analysis of genomic sequences facilitates high-throughput and comprehensive description of bacteria.</title>
        <authorList>
            <person name="Hitch T.C.A."/>
        </authorList>
    </citation>
    <scope>NUCLEOTIDE SEQUENCE [LARGE SCALE GENOMIC DNA]</scope>
    <source>
        <strain evidence="6 7">Sanger_31</strain>
    </source>
</reference>
<dbReference type="InterPro" id="IPR055178">
    <property type="entry name" value="RsdA/BaiN/AoA(So)-like_dom"/>
</dbReference>
<keyword evidence="7" id="KW-1185">Reference proteome</keyword>
<dbReference type="PANTHER" id="PTHR42887:SF2">
    <property type="entry name" value="OS12G0638800 PROTEIN"/>
    <property type="match status" value="1"/>
</dbReference>
<dbReference type="EMBL" id="JAOQJZ010000011">
    <property type="protein sequence ID" value="MCU6706354.1"/>
    <property type="molecule type" value="Genomic_DNA"/>
</dbReference>
<dbReference type="InterPro" id="IPR057661">
    <property type="entry name" value="RsdA/BaiN/AoA(So)_Rossmann"/>
</dbReference>
<dbReference type="PANTHER" id="PTHR42887">
    <property type="entry name" value="OS12G0638800 PROTEIN"/>
    <property type="match status" value="1"/>
</dbReference>
<dbReference type="InterPro" id="IPR004792">
    <property type="entry name" value="BaiN-like"/>
</dbReference>
<dbReference type="SUPFAM" id="SSF51905">
    <property type="entry name" value="FAD/NAD(P)-binding domain"/>
    <property type="match status" value="1"/>
</dbReference>
<dbReference type="Gene3D" id="1.10.8.260">
    <property type="entry name" value="HI0933 insert domain-like"/>
    <property type="match status" value="1"/>
</dbReference>
<sequence>MRRFDAVIAGAGAAGMFCAVQLGWRGKSVAVIEHSGCQGRKLMITGKGRCNVTNNCTADTVMKNIPRNSKFMYSALSRFSPEDVMSFFECLGVELKTERGNRVFPVSDNAKDIVKALVKACEDSGVQFIDDEVKELIIKDGRAEGFKCEHGDYYADSVIVATGGKSYPRTGSTGDGYRLAKSVGHKVTAITPSLCPVVTYEREECASAMGLSLRNCTLTLREEDRDKPLFHELGEMLFTHFGLSGPLVLSASAHLGDMNKSRYYMDIDLKPALSHEQLDSRILRDFGDFPNRDFQNSLGKLLPSKIIPLIIKRCGIDPEKKVNQITREERERLVSTVKKLTFTVKCMRPVEEAIITRGGVDVSQIDPRSMESKLCKGLYFIGEVLDVDAYTGGFNLQIAFSTAYSCADKIG</sequence>
<proteinExistence type="predicted"/>
<dbReference type="Gene3D" id="3.50.50.60">
    <property type="entry name" value="FAD/NAD(P)-binding domain"/>
    <property type="match status" value="1"/>
</dbReference>
<name>A0AAE3II00_9FIRM</name>
<gene>
    <name evidence="6" type="ORF">OCV57_10530</name>
</gene>
<protein>
    <submittedName>
        <fullName evidence="6">NAD(P)/FAD-dependent oxidoreductase</fullName>
    </submittedName>
</protein>
<dbReference type="NCBIfam" id="TIGR00275">
    <property type="entry name" value="aminoacetone oxidase family FAD-binding enzyme"/>
    <property type="match status" value="1"/>
</dbReference>
<evidence type="ECO:0000256" key="1">
    <source>
        <dbReference type="ARBA" id="ARBA00001974"/>
    </source>
</evidence>
<evidence type="ECO:0000259" key="5">
    <source>
        <dbReference type="Pfam" id="PF22780"/>
    </source>
</evidence>
<keyword evidence="3" id="KW-0274">FAD</keyword>
<dbReference type="InterPro" id="IPR036188">
    <property type="entry name" value="FAD/NAD-bd_sf"/>
</dbReference>
<comment type="cofactor">
    <cofactor evidence="1">
        <name>FAD</name>
        <dbReference type="ChEBI" id="CHEBI:57692"/>
    </cofactor>
</comment>
<organism evidence="6 7">
    <name type="scientific">Hominimerdicola aceti</name>
    <dbReference type="NCBI Taxonomy" id="2981726"/>
    <lineage>
        <taxon>Bacteria</taxon>
        <taxon>Bacillati</taxon>
        <taxon>Bacillota</taxon>
        <taxon>Clostridia</taxon>
        <taxon>Eubacteriales</taxon>
        <taxon>Oscillospiraceae</taxon>
        <taxon>Hominimerdicola</taxon>
    </lineage>
</organism>
<evidence type="ECO:0000313" key="7">
    <source>
        <dbReference type="Proteomes" id="UP001208131"/>
    </source>
</evidence>
<evidence type="ECO:0000259" key="4">
    <source>
        <dbReference type="Pfam" id="PF03486"/>
    </source>
</evidence>
<dbReference type="Pfam" id="PF22780">
    <property type="entry name" value="HI0933_like_1st"/>
    <property type="match status" value="1"/>
</dbReference>
<accession>A0AAE3II00</accession>
<comment type="caution">
    <text evidence="6">The sequence shown here is derived from an EMBL/GenBank/DDBJ whole genome shotgun (WGS) entry which is preliminary data.</text>
</comment>
<dbReference type="RefSeq" id="WP_195551457.1">
    <property type="nucleotide sequence ID" value="NZ_JAOQJZ010000011.1"/>
</dbReference>
<feature type="domain" description="RsdA/BaiN/AoA(So)-like Rossmann fold-like" evidence="4">
    <location>
        <begin position="5"/>
        <end position="408"/>
    </location>
</feature>
<dbReference type="AlphaFoldDB" id="A0AAE3II00"/>
<keyword evidence="2" id="KW-0285">Flavoprotein</keyword>
<dbReference type="InterPro" id="IPR023166">
    <property type="entry name" value="BaiN-like_dom_sf"/>
</dbReference>
<evidence type="ECO:0000256" key="3">
    <source>
        <dbReference type="ARBA" id="ARBA00022827"/>
    </source>
</evidence>
<dbReference type="Proteomes" id="UP001208131">
    <property type="component" value="Unassembled WGS sequence"/>
</dbReference>